<dbReference type="InterPro" id="IPR051531">
    <property type="entry name" value="N-acetyltransferase"/>
</dbReference>
<evidence type="ECO:0000259" key="1">
    <source>
        <dbReference type="PROSITE" id="PS51186"/>
    </source>
</evidence>
<dbReference type="PANTHER" id="PTHR43792">
    <property type="entry name" value="GNAT FAMILY, PUTATIVE (AFU_ORTHOLOGUE AFUA_3G00765)-RELATED-RELATED"/>
    <property type="match status" value="1"/>
</dbReference>
<dbReference type="PROSITE" id="PS51186">
    <property type="entry name" value="GNAT"/>
    <property type="match status" value="1"/>
</dbReference>
<dbReference type="EMBL" id="RJMB01000002">
    <property type="protein sequence ID" value="RNL86984.1"/>
    <property type="molecule type" value="Genomic_DNA"/>
</dbReference>
<keyword evidence="2" id="KW-0808">Transferase</keyword>
<evidence type="ECO:0000313" key="2">
    <source>
        <dbReference type="EMBL" id="RNL86984.1"/>
    </source>
</evidence>
<dbReference type="OrthoDB" id="3533156at2"/>
<feature type="domain" description="N-acetyltransferase" evidence="1">
    <location>
        <begin position="12"/>
        <end position="181"/>
    </location>
</feature>
<dbReference type="GO" id="GO:0016747">
    <property type="term" value="F:acyltransferase activity, transferring groups other than amino-acyl groups"/>
    <property type="evidence" value="ECO:0007669"/>
    <property type="project" value="InterPro"/>
</dbReference>
<reference evidence="2 3" key="1">
    <citation type="submission" date="2018-11" db="EMBL/GenBank/DDBJ databases">
        <title>The genome draft of YIM 96095.</title>
        <authorList>
            <person name="Tang S.-K."/>
            <person name="Chunyu W.-X."/>
            <person name="Feng Y.-Z."/>
        </authorList>
    </citation>
    <scope>NUCLEOTIDE SEQUENCE [LARGE SCALE GENOMIC DNA]</scope>
    <source>
        <strain evidence="2 3">YIM 96095</strain>
    </source>
</reference>
<proteinExistence type="predicted"/>
<dbReference type="AlphaFoldDB" id="A0A3N0EGT5"/>
<evidence type="ECO:0000313" key="3">
    <source>
        <dbReference type="Proteomes" id="UP000269198"/>
    </source>
</evidence>
<gene>
    <name evidence="2" type="ORF">EFW17_03770</name>
</gene>
<dbReference type="RefSeq" id="WP_123199812.1">
    <property type="nucleotide sequence ID" value="NZ_RJMB01000002.1"/>
</dbReference>
<dbReference type="Proteomes" id="UP000269198">
    <property type="component" value="Unassembled WGS sequence"/>
</dbReference>
<dbReference type="InterPro" id="IPR016181">
    <property type="entry name" value="Acyl_CoA_acyltransferase"/>
</dbReference>
<organism evidence="2 3">
    <name type="scientific">Halostreptopolyspora alba</name>
    <dbReference type="NCBI Taxonomy" id="2487137"/>
    <lineage>
        <taxon>Bacteria</taxon>
        <taxon>Bacillati</taxon>
        <taxon>Actinomycetota</taxon>
        <taxon>Actinomycetes</taxon>
        <taxon>Streptosporangiales</taxon>
        <taxon>Nocardiopsidaceae</taxon>
        <taxon>Halostreptopolyspora</taxon>
    </lineage>
</organism>
<name>A0A3N0EGT5_9ACTN</name>
<keyword evidence="3" id="KW-1185">Reference proteome</keyword>
<accession>A0A3N0EGT5</accession>
<sequence length="191" mass="21505">MSGVSELRTQRLLLRQWREDDLEPFAHLNADPEVVRYLPASLTRGESLAMLRRLRESLHNAGYGLWALETRHNGDFIGFTGVQDVPFEAHFTPAMEVGWRLARHAWGHGYATEAARAAVRHAFVTVGVGEIVAFTTEANTRSRAVMRRLGMRHDPVDDFDHPRLPAGHELSRHVLYRLDRGVVPASAGMGY</sequence>
<dbReference type="PANTHER" id="PTHR43792:SF1">
    <property type="entry name" value="N-ACETYLTRANSFERASE DOMAIN-CONTAINING PROTEIN"/>
    <property type="match status" value="1"/>
</dbReference>
<dbReference type="InterPro" id="IPR000182">
    <property type="entry name" value="GNAT_dom"/>
</dbReference>
<comment type="caution">
    <text evidence="2">The sequence shown here is derived from an EMBL/GenBank/DDBJ whole genome shotgun (WGS) entry which is preliminary data.</text>
</comment>
<dbReference type="Gene3D" id="3.40.630.30">
    <property type="match status" value="1"/>
</dbReference>
<dbReference type="SUPFAM" id="SSF55729">
    <property type="entry name" value="Acyl-CoA N-acyltransferases (Nat)"/>
    <property type="match status" value="1"/>
</dbReference>
<protein>
    <submittedName>
        <fullName evidence="2">N-acetyltransferase</fullName>
    </submittedName>
</protein>
<dbReference type="Pfam" id="PF13302">
    <property type="entry name" value="Acetyltransf_3"/>
    <property type="match status" value="1"/>
</dbReference>